<organism evidence="6 7">
    <name type="scientific">Streptomyces massasporeus</name>
    <dbReference type="NCBI Taxonomy" id="67324"/>
    <lineage>
        <taxon>Bacteria</taxon>
        <taxon>Bacillati</taxon>
        <taxon>Actinomycetota</taxon>
        <taxon>Actinomycetes</taxon>
        <taxon>Kitasatosporales</taxon>
        <taxon>Streptomycetaceae</taxon>
        <taxon>Streptomyces</taxon>
    </lineage>
</organism>
<keyword evidence="2" id="KW-0328">Glycosyltransferase</keyword>
<name>A0ABW6LRL2_9ACTN</name>
<evidence type="ECO:0000256" key="2">
    <source>
        <dbReference type="ARBA" id="ARBA00022676"/>
    </source>
</evidence>
<keyword evidence="7" id="KW-1185">Reference proteome</keyword>
<dbReference type="SUPFAM" id="SSF53756">
    <property type="entry name" value="UDP-Glycosyltransferase/glycogen phosphorylase"/>
    <property type="match status" value="1"/>
</dbReference>
<dbReference type="Pfam" id="PF06722">
    <property type="entry name" value="EryCIII-like_C"/>
    <property type="match status" value="1"/>
</dbReference>
<dbReference type="Gene3D" id="3.40.50.2000">
    <property type="entry name" value="Glycogen Phosphorylase B"/>
    <property type="match status" value="2"/>
</dbReference>
<comment type="similarity">
    <text evidence="1">Belongs to the glycosyltransferase 28 family.</text>
</comment>
<feature type="domain" description="Erythromycin biosynthesis protein CIII-like N-terminal" evidence="5">
    <location>
        <begin position="19"/>
        <end position="253"/>
    </location>
</feature>
<feature type="domain" description="Erythromycin biosynthesis protein CIII-like C-terminal" evidence="4">
    <location>
        <begin position="270"/>
        <end position="417"/>
    </location>
</feature>
<dbReference type="PANTHER" id="PTHR48050">
    <property type="entry name" value="STEROL 3-BETA-GLUCOSYLTRANSFERASE"/>
    <property type="match status" value="1"/>
</dbReference>
<proteinExistence type="inferred from homology"/>
<gene>
    <name evidence="6" type="ORF">ACFYM3_40715</name>
</gene>
<dbReference type="InterPro" id="IPR050426">
    <property type="entry name" value="Glycosyltransferase_28"/>
</dbReference>
<dbReference type="RefSeq" id="WP_358291404.1">
    <property type="nucleotide sequence ID" value="NZ_JBEYGJ010000049.1"/>
</dbReference>
<evidence type="ECO:0000259" key="5">
    <source>
        <dbReference type="Pfam" id="PF21036"/>
    </source>
</evidence>
<evidence type="ECO:0000256" key="3">
    <source>
        <dbReference type="ARBA" id="ARBA00022679"/>
    </source>
</evidence>
<dbReference type="InterPro" id="IPR002213">
    <property type="entry name" value="UDP_glucos_trans"/>
</dbReference>
<evidence type="ECO:0000313" key="7">
    <source>
        <dbReference type="Proteomes" id="UP001601288"/>
    </source>
</evidence>
<dbReference type="Pfam" id="PF21036">
    <property type="entry name" value="EryCIII-like_N"/>
    <property type="match status" value="1"/>
</dbReference>
<dbReference type="PANTHER" id="PTHR48050:SF13">
    <property type="entry name" value="STEROL 3-BETA-GLUCOSYLTRANSFERASE UGT80A2"/>
    <property type="match status" value="1"/>
</dbReference>
<evidence type="ECO:0000256" key="1">
    <source>
        <dbReference type="ARBA" id="ARBA00006962"/>
    </source>
</evidence>
<dbReference type="Proteomes" id="UP001601288">
    <property type="component" value="Unassembled WGS sequence"/>
</dbReference>
<reference evidence="6 7" key="1">
    <citation type="submission" date="2024-10" db="EMBL/GenBank/DDBJ databases">
        <title>The Natural Products Discovery Center: Release of the First 8490 Sequenced Strains for Exploring Actinobacteria Biosynthetic Diversity.</title>
        <authorList>
            <person name="Kalkreuter E."/>
            <person name="Kautsar S.A."/>
            <person name="Yang D."/>
            <person name="Bader C.D."/>
            <person name="Teijaro C.N."/>
            <person name="Fluegel L."/>
            <person name="Davis C.M."/>
            <person name="Simpson J.R."/>
            <person name="Lauterbach L."/>
            <person name="Steele A.D."/>
            <person name="Gui C."/>
            <person name="Meng S."/>
            <person name="Li G."/>
            <person name="Viehrig K."/>
            <person name="Ye F."/>
            <person name="Su P."/>
            <person name="Kiefer A.F."/>
            <person name="Nichols A."/>
            <person name="Cepeda A.J."/>
            <person name="Yan W."/>
            <person name="Fan B."/>
            <person name="Jiang Y."/>
            <person name="Adhikari A."/>
            <person name="Zheng C.-J."/>
            <person name="Schuster L."/>
            <person name="Cowan T.M."/>
            <person name="Smanski M.J."/>
            <person name="Chevrette M.G."/>
            <person name="De Carvalho L.P.S."/>
            <person name="Shen B."/>
        </authorList>
    </citation>
    <scope>NUCLEOTIDE SEQUENCE [LARGE SCALE GENOMIC DNA]</scope>
    <source>
        <strain evidence="6 7">NPDC007066</strain>
    </source>
</reference>
<comment type="caution">
    <text evidence="6">The sequence shown here is derived from an EMBL/GenBank/DDBJ whole genome shotgun (WGS) entry which is preliminary data.</text>
</comment>
<dbReference type="InterPro" id="IPR048284">
    <property type="entry name" value="EryCIII-like_N"/>
</dbReference>
<accession>A0ABW6LRL2</accession>
<dbReference type="CDD" id="cd03784">
    <property type="entry name" value="GT1_Gtf-like"/>
    <property type="match status" value="1"/>
</dbReference>
<dbReference type="InterPro" id="IPR010610">
    <property type="entry name" value="EryCIII-like_C"/>
</dbReference>
<keyword evidence="3" id="KW-0808">Transferase</keyword>
<evidence type="ECO:0000259" key="4">
    <source>
        <dbReference type="Pfam" id="PF06722"/>
    </source>
</evidence>
<evidence type="ECO:0000313" key="6">
    <source>
        <dbReference type="EMBL" id="MFE9230791.1"/>
    </source>
</evidence>
<protein>
    <submittedName>
        <fullName evidence="6">Nucleotide disphospho-sugar-binding domain-containing protein</fullName>
    </submittedName>
</protein>
<dbReference type="EMBL" id="JBIAFP010000039">
    <property type="protein sequence ID" value="MFE9230791.1"/>
    <property type="molecule type" value="Genomic_DNA"/>
</dbReference>
<sequence>MVAAWPSTTHVYPVVPLVWALQSAGHEVRVATYPSMADAITKAGLNAVVLGECEELPTKPIIDEQHLAGVTEALKLSPHESVLWAFFRHRVLPVLSKFHADRPAAAGHRPMADDLIDFARTWRPDLILWDASFFAAPLAARACGAAHARLMIGVDYWAWSREIFRERLGDRHPQWGSDPLADLLQPLFERYGVESDDEMFIGQWTVDPTPPRMQLPLDVRYVPVRAVPYNGAVAVPPWVHEPPTRPRVCLTAGLSGRERMVASGVSLPELIRSLAELDIELVATLNKDQLDDDLPLPDNVRLVDYMPLDLLLPSCAAVLHHGGPGTFAAAIAARVPQLITGVLSSWDNGASAPAAQYVVERQAGLAVDQESFSADVLKSGVSRLLEDVSFREGTMALYEDLLAAPSPAAIVPALERLTALHHG</sequence>